<evidence type="ECO:0000313" key="6">
    <source>
        <dbReference type="Proteomes" id="UP001283341"/>
    </source>
</evidence>
<evidence type="ECO:0000256" key="2">
    <source>
        <dbReference type="ARBA" id="ARBA00022630"/>
    </source>
</evidence>
<dbReference type="GO" id="GO:0050660">
    <property type="term" value="F:flavin adenine dinucleotide binding"/>
    <property type="evidence" value="ECO:0007669"/>
    <property type="project" value="InterPro"/>
</dbReference>
<evidence type="ECO:0000256" key="1">
    <source>
        <dbReference type="ARBA" id="ARBA00010139"/>
    </source>
</evidence>
<dbReference type="PANTHER" id="PTHR42877:SF10">
    <property type="entry name" value="L-ORNITHINE N(5)-OXYGENASE"/>
    <property type="match status" value="1"/>
</dbReference>
<evidence type="ECO:0008006" key="7">
    <source>
        <dbReference type="Google" id="ProtNLM"/>
    </source>
</evidence>
<dbReference type="GO" id="GO:0050661">
    <property type="term" value="F:NADP binding"/>
    <property type="evidence" value="ECO:0007669"/>
    <property type="project" value="InterPro"/>
</dbReference>
<dbReference type="InterPro" id="IPR020946">
    <property type="entry name" value="Flavin_mOase-like"/>
</dbReference>
<sequence length="529" mass="60208">MATKHQDRDNDPPFTQFACIGSGFSAIALGATLKRWYGITSIRFFEKEADLGGTWFVNKYPGCACDIPSALYSFSFERNPDWSRFLPPADELHAYLRRVANKYDLIDKMSFGKEVTRAEWVEDRARWRLTVRDGTTREEEVVECQFLFSGAGQFTQPRELDDHIKGKETFEGVMVHSARWPKGDDDRISFLRDKSVVVIGNGCTAAQIVPSIVGEVKQLTQVARSKHWIYPPVDDKVASWEKWLLRHSPGLTALQRFMSYSVAEKDWKGFRMDRTGERFRRSKRRMVEAYMRSKAPEKYHDLLVPDFEIGCKRRIFDSGYLASLHAKNLTLTNKQVVEILPRGVRLESGEVVEADAIILATGFATNNSYIGGIEIVGRGGETVRDHFDSFGGPEAYNLTALSGFPNFFLLLGPNTATGHTSTVMIIENAVNYALRVIKPVLQGQASVAEIKRPAEEVYVDQLQKALAKTVWATGCSSWYVRGEAGKTWNGMSYPWSQAWYWWSCLLPVWDHWQFRVSFFLVMYSILLLC</sequence>
<gene>
    <name evidence="5" type="ORF">B0H66DRAFT_522770</name>
</gene>
<comment type="similarity">
    <text evidence="1">Belongs to the FAD-binding monooxygenase family.</text>
</comment>
<keyword evidence="4" id="KW-0560">Oxidoreductase</keyword>
<evidence type="ECO:0000313" key="5">
    <source>
        <dbReference type="EMBL" id="KAK3313629.1"/>
    </source>
</evidence>
<dbReference type="GO" id="GO:0004499">
    <property type="term" value="F:N,N-dimethylaniline monooxygenase activity"/>
    <property type="evidence" value="ECO:0007669"/>
    <property type="project" value="InterPro"/>
</dbReference>
<evidence type="ECO:0000256" key="3">
    <source>
        <dbReference type="ARBA" id="ARBA00022827"/>
    </source>
</evidence>
<proteinExistence type="inferred from homology"/>
<reference evidence="5" key="1">
    <citation type="journal article" date="2023" name="Mol. Phylogenet. Evol.">
        <title>Genome-scale phylogeny and comparative genomics of the fungal order Sordariales.</title>
        <authorList>
            <person name="Hensen N."/>
            <person name="Bonometti L."/>
            <person name="Westerberg I."/>
            <person name="Brannstrom I.O."/>
            <person name="Guillou S."/>
            <person name="Cros-Aarteil S."/>
            <person name="Calhoun S."/>
            <person name="Haridas S."/>
            <person name="Kuo A."/>
            <person name="Mondo S."/>
            <person name="Pangilinan J."/>
            <person name="Riley R."/>
            <person name="LaButti K."/>
            <person name="Andreopoulos B."/>
            <person name="Lipzen A."/>
            <person name="Chen C."/>
            <person name="Yan M."/>
            <person name="Daum C."/>
            <person name="Ng V."/>
            <person name="Clum A."/>
            <person name="Steindorff A."/>
            <person name="Ohm R.A."/>
            <person name="Martin F."/>
            <person name="Silar P."/>
            <person name="Natvig D.O."/>
            <person name="Lalanne C."/>
            <person name="Gautier V."/>
            <person name="Ament-Velasquez S.L."/>
            <person name="Kruys A."/>
            <person name="Hutchinson M.I."/>
            <person name="Powell A.J."/>
            <person name="Barry K."/>
            <person name="Miller A.N."/>
            <person name="Grigoriev I.V."/>
            <person name="Debuchy R."/>
            <person name="Gladieux P."/>
            <person name="Hiltunen Thoren M."/>
            <person name="Johannesson H."/>
        </authorList>
    </citation>
    <scope>NUCLEOTIDE SEQUENCE</scope>
    <source>
        <strain evidence="5">CBS 118394</strain>
    </source>
</reference>
<dbReference type="Gene3D" id="3.50.50.60">
    <property type="entry name" value="FAD/NAD(P)-binding domain"/>
    <property type="match status" value="2"/>
</dbReference>
<dbReference type="AlphaFoldDB" id="A0AAE0HVG6"/>
<dbReference type="PANTHER" id="PTHR42877">
    <property type="entry name" value="L-ORNITHINE N(5)-MONOOXYGENASE-RELATED"/>
    <property type="match status" value="1"/>
</dbReference>
<accession>A0AAE0HVG6</accession>
<dbReference type="InterPro" id="IPR036188">
    <property type="entry name" value="FAD/NAD-bd_sf"/>
</dbReference>
<keyword evidence="2" id="KW-0285">Flavoprotein</keyword>
<reference evidence="5" key="2">
    <citation type="submission" date="2023-06" db="EMBL/GenBank/DDBJ databases">
        <authorList>
            <consortium name="Lawrence Berkeley National Laboratory"/>
            <person name="Haridas S."/>
            <person name="Hensen N."/>
            <person name="Bonometti L."/>
            <person name="Westerberg I."/>
            <person name="Brannstrom I.O."/>
            <person name="Guillou S."/>
            <person name="Cros-Aarteil S."/>
            <person name="Calhoun S."/>
            <person name="Kuo A."/>
            <person name="Mondo S."/>
            <person name="Pangilinan J."/>
            <person name="Riley R."/>
            <person name="Labutti K."/>
            <person name="Andreopoulos B."/>
            <person name="Lipzen A."/>
            <person name="Chen C."/>
            <person name="Yanf M."/>
            <person name="Daum C."/>
            <person name="Ng V."/>
            <person name="Clum A."/>
            <person name="Steindorff A."/>
            <person name="Ohm R."/>
            <person name="Martin F."/>
            <person name="Silar P."/>
            <person name="Natvig D."/>
            <person name="Lalanne C."/>
            <person name="Gautier V."/>
            <person name="Ament-Velasquez S.L."/>
            <person name="Kruys A."/>
            <person name="Hutchinson M.I."/>
            <person name="Powell A.J."/>
            <person name="Barry K."/>
            <person name="Miller A.N."/>
            <person name="Grigoriev I.V."/>
            <person name="Debuchy R."/>
            <person name="Gladieux P."/>
            <person name="Thoren M.H."/>
            <person name="Johannesson H."/>
        </authorList>
    </citation>
    <scope>NUCLEOTIDE SEQUENCE</scope>
    <source>
        <strain evidence="5">CBS 118394</strain>
    </source>
</reference>
<name>A0AAE0HVG6_9PEZI</name>
<organism evidence="5 6">
    <name type="scientific">Apodospora peruviana</name>
    <dbReference type="NCBI Taxonomy" id="516989"/>
    <lineage>
        <taxon>Eukaryota</taxon>
        <taxon>Fungi</taxon>
        <taxon>Dikarya</taxon>
        <taxon>Ascomycota</taxon>
        <taxon>Pezizomycotina</taxon>
        <taxon>Sordariomycetes</taxon>
        <taxon>Sordariomycetidae</taxon>
        <taxon>Sordariales</taxon>
        <taxon>Lasiosphaeriaceae</taxon>
        <taxon>Apodospora</taxon>
    </lineage>
</organism>
<dbReference type="Pfam" id="PF00743">
    <property type="entry name" value="FMO-like"/>
    <property type="match status" value="1"/>
</dbReference>
<dbReference type="InterPro" id="IPR051209">
    <property type="entry name" value="FAD-bind_Monooxygenase_sf"/>
</dbReference>
<comment type="caution">
    <text evidence="5">The sequence shown here is derived from an EMBL/GenBank/DDBJ whole genome shotgun (WGS) entry which is preliminary data.</text>
</comment>
<keyword evidence="6" id="KW-1185">Reference proteome</keyword>
<evidence type="ECO:0000256" key="4">
    <source>
        <dbReference type="ARBA" id="ARBA00023002"/>
    </source>
</evidence>
<keyword evidence="3" id="KW-0274">FAD</keyword>
<dbReference type="SUPFAM" id="SSF51905">
    <property type="entry name" value="FAD/NAD(P)-binding domain"/>
    <property type="match status" value="2"/>
</dbReference>
<dbReference type="Proteomes" id="UP001283341">
    <property type="component" value="Unassembled WGS sequence"/>
</dbReference>
<protein>
    <recommendedName>
        <fullName evidence="7">L-ornithine N(5)-oxygenase</fullName>
    </recommendedName>
</protein>
<dbReference type="EMBL" id="JAUEDM010000007">
    <property type="protein sequence ID" value="KAK3313629.1"/>
    <property type="molecule type" value="Genomic_DNA"/>
</dbReference>